<evidence type="ECO:0000313" key="4">
    <source>
        <dbReference type="Proteomes" id="UP001202328"/>
    </source>
</evidence>
<comment type="similarity">
    <text evidence="1">Belongs to the nucleosome assembly protein (NAP) family.</text>
</comment>
<dbReference type="EMBL" id="JAJJMB010017971">
    <property type="protein sequence ID" value="KAI3833333.1"/>
    <property type="molecule type" value="Genomic_DNA"/>
</dbReference>
<organism evidence="3 4">
    <name type="scientific">Papaver atlanticum</name>
    <dbReference type="NCBI Taxonomy" id="357466"/>
    <lineage>
        <taxon>Eukaryota</taxon>
        <taxon>Viridiplantae</taxon>
        <taxon>Streptophyta</taxon>
        <taxon>Embryophyta</taxon>
        <taxon>Tracheophyta</taxon>
        <taxon>Spermatophyta</taxon>
        <taxon>Magnoliopsida</taxon>
        <taxon>Ranunculales</taxon>
        <taxon>Papaveraceae</taxon>
        <taxon>Papaveroideae</taxon>
        <taxon>Papaver</taxon>
    </lineage>
</organism>
<reference evidence="3" key="1">
    <citation type="submission" date="2022-04" db="EMBL/GenBank/DDBJ databases">
        <title>A functionally conserved STORR gene fusion in Papaver species that diverged 16.8 million years ago.</title>
        <authorList>
            <person name="Catania T."/>
        </authorList>
    </citation>
    <scope>NUCLEOTIDE SEQUENCE</scope>
    <source>
        <strain evidence="3">S-188037</strain>
    </source>
</reference>
<keyword evidence="4" id="KW-1185">Reference proteome</keyword>
<evidence type="ECO:0000256" key="1">
    <source>
        <dbReference type="ARBA" id="ARBA00009947"/>
    </source>
</evidence>
<name>A0AAD4X330_9MAGN</name>
<dbReference type="PANTHER" id="PTHR11875">
    <property type="entry name" value="TESTIS-SPECIFIC Y-ENCODED PROTEIN"/>
    <property type="match status" value="1"/>
</dbReference>
<evidence type="ECO:0000313" key="3">
    <source>
        <dbReference type="EMBL" id="KAI3833333.1"/>
    </source>
</evidence>
<dbReference type="InterPro" id="IPR002164">
    <property type="entry name" value="NAP_family"/>
</dbReference>
<keyword evidence="2" id="KW-0143">Chaperone</keyword>
<dbReference type="AlphaFoldDB" id="A0AAD4X330"/>
<evidence type="ECO:0000256" key="2">
    <source>
        <dbReference type="ARBA" id="ARBA00023186"/>
    </source>
</evidence>
<protein>
    <submittedName>
        <fullName evidence="3">Uncharacterized protein</fullName>
    </submittedName>
</protein>
<dbReference type="SUPFAM" id="SSF143113">
    <property type="entry name" value="NAP-like"/>
    <property type="match status" value="1"/>
</dbReference>
<dbReference type="GO" id="GO:0006334">
    <property type="term" value="P:nucleosome assembly"/>
    <property type="evidence" value="ECO:0007669"/>
    <property type="project" value="InterPro"/>
</dbReference>
<dbReference type="Gene3D" id="1.20.5.1500">
    <property type="match status" value="1"/>
</dbReference>
<dbReference type="GO" id="GO:0000724">
    <property type="term" value="P:double-strand break repair via homologous recombination"/>
    <property type="evidence" value="ECO:0007669"/>
    <property type="project" value="UniProtKB-ARBA"/>
</dbReference>
<accession>A0AAD4X330</accession>
<gene>
    <name evidence="3" type="ORF">MKW98_006432</name>
</gene>
<dbReference type="GO" id="GO:0042393">
    <property type="term" value="F:histone binding"/>
    <property type="evidence" value="ECO:0007669"/>
    <property type="project" value="UniProtKB-ARBA"/>
</dbReference>
<dbReference type="GO" id="GO:0005634">
    <property type="term" value="C:nucleus"/>
    <property type="evidence" value="ECO:0007669"/>
    <property type="project" value="InterPro"/>
</dbReference>
<proteinExistence type="inferred from homology"/>
<dbReference type="Proteomes" id="UP001202328">
    <property type="component" value="Unassembled WGS sequence"/>
</dbReference>
<comment type="caution">
    <text evidence="3">The sequence shown here is derived from an EMBL/GenBank/DDBJ whole genome shotgun (WGS) entry which is preliminary data.</text>
</comment>
<dbReference type="InterPro" id="IPR037231">
    <property type="entry name" value="NAP-like_sf"/>
</dbReference>
<dbReference type="Gene3D" id="3.30.1120.90">
    <property type="entry name" value="Nucleosome assembly protein"/>
    <property type="match status" value="2"/>
</dbReference>
<sequence length="221" mass="26007">MPEGNSMLLDEKRLEEYINKGREVDDKLKKIANKARLEKLALGKKYKKKASEDEEMLAVKRKYKELRKGFYEERREHIKSIPHFWSTAFLSYTCLREPLSDEDLKIIKFLNSVVVDEDAQNDKSVTFIYSHTRKGIVYKSGTKILWKEDTDTTTGSENEIPAKKGSIHPLTDIDKSFFTRFFDPQDNDFSNKFCDEVLKEIKEHLWPYVLVHFLNATKKEE</sequence>